<proteinExistence type="predicted"/>
<keyword evidence="1" id="KW-0472">Membrane</keyword>
<reference evidence="2 3" key="1">
    <citation type="submission" date="2021-06" db="EMBL/GenBank/DDBJ databases">
        <authorList>
            <person name="Palmer J.M."/>
        </authorList>
    </citation>
    <scope>NUCLEOTIDE SEQUENCE [LARGE SCALE GENOMIC DNA]</scope>
    <source>
        <strain evidence="2 3">GA_2019</strain>
        <tissue evidence="2">Muscle</tissue>
    </source>
</reference>
<feature type="transmembrane region" description="Helical" evidence="1">
    <location>
        <begin position="103"/>
        <end position="125"/>
    </location>
</feature>
<name>A0ABV0PT53_9TELE</name>
<dbReference type="EMBL" id="JAHRIO010084421">
    <property type="protein sequence ID" value="MEQ2186546.1"/>
    <property type="molecule type" value="Genomic_DNA"/>
</dbReference>
<comment type="caution">
    <text evidence="2">The sequence shown here is derived from an EMBL/GenBank/DDBJ whole genome shotgun (WGS) entry which is preliminary data.</text>
</comment>
<evidence type="ECO:0000256" key="1">
    <source>
        <dbReference type="SAM" id="Phobius"/>
    </source>
</evidence>
<keyword evidence="1" id="KW-1133">Transmembrane helix</keyword>
<protein>
    <submittedName>
        <fullName evidence="2">Uncharacterized protein</fullName>
    </submittedName>
</protein>
<keyword evidence="1" id="KW-0812">Transmembrane</keyword>
<organism evidence="2 3">
    <name type="scientific">Goodea atripinnis</name>
    <dbReference type="NCBI Taxonomy" id="208336"/>
    <lineage>
        <taxon>Eukaryota</taxon>
        <taxon>Metazoa</taxon>
        <taxon>Chordata</taxon>
        <taxon>Craniata</taxon>
        <taxon>Vertebrata</taxon>
        <taxon>Euteleostomi</taxon>
        <taxon>Actinopterygii</taxon>
        <taxon>Neopterygii</taxon>
        <taxon>Teleostei</taxon>
        <taxon>Neoteleostei</taxon>
        <taxon>Acanthomorphata</taxon>
        <taxon>Ovalentaria</taxon>
        <taxon>Atherinomorphae</taxon>
        <taxon>Cyprinodontiformes</taxon>
        <taxon>Goodeidae</taxon>
        <taxon>Goodea</taxon>
    </lineage>
</organism>
<keyword evidence="3" id="KW-1185">Reference proteome</keyword>
<evidence type="ECO:0000313" key="3">
    <source>
        <dbReference type="Proteomes" id="UP001476798"/>
    </source>
</evidence>
<dbReference type="Pfam" id="PF21357">
    <property type="entry name" value="EIF3E_C"/>
    <property type="match status" value="1"/>
</dbReference>
<accession>A0ABV0PT53</accession>
<dbReference type="Proteomes" id="UP001476798">
    <property type="component" value="Unassembled WGS sequence"/>
</dbReference>
<sequence length="161" mass="18125">MGNNAVSPYQQVIEKTKSLSFRSQMLAMNIEKRVAHSNRNEVNRPGGVLWRLQNSWNPSEDAQRPLYELCCSPALKAAPNTPRLCSMDLLMFWAVTDPAVARLLWVLLLVVATFLIWLFFCCYSWNQSSSPSLERYLAGRWAQKLSAPIRGTGGLSSACGW</sequence>
<evidence type="ECO:0000313" key="2">
    <source>
        <dbReference type="EMBL" id="MEQ2186546.1"/>
    </source>
</evidence>
<gene>
    <name evidence="2" type="ORF">GOODEAATRI_029675</name>
</gene>